<keyword evidence="5" id="KW-0560">Oxidoreductase</keyword>
<feature type="domain" description="Acyl-CoA dehydrogenase/oxidase C-terminal" evidence="6">
    <location>
        <begin position="229"/>
        <end position="366"/>
    </location>
</feature>
<dbReference type="InterPro" id="IPR006091">
    <property type="entry name" value="Acyl-CoA_Oxase/DH_mid-dom"/>
</dbReference>
<dbReference type="InterPro" id="IPR037069">
    <property type="entry name" value="AcylCoA_DH/ox_N_sf"/>
</dbReference>
<comment type="similarity">
    <text evidence="2">Belongs to the acyl-CoA dehydrogenase family.</text>
</comment>
<feature type="domain" description="Acyl-CoA dehydrogenase/oxidase N-terminal" evidence="8">
    <location>
        <begin position="7"/>
        <end position="119"/>
    </location>
</feature>
<evidence type="ECO:0000256" key="2">
    <source>
        <dbReference type="ARBA" id="ARBA00009347"/>
    </source>
</evidence>
<dbReference type="Gene3D" id="1.20.140.10">
    <property type="entry name" value="Butyryl-CoA Dehydrogenase, subunit A, domain 3"/>
    <property type="match status" value="1"/>
</dbReference>
<comment type="cofactor">
    <cofactor evidence="1">
        <name>FAD</name>
        <dbReference type="ChEBI" id="CHEBI:57692"/>
    </cofactor>
</comment>
<dbReference type="InterPro" id="IPR036250">
    <property type="entry name" value="AcylCo_DH-like_C"/>
</dbReference>
<evidence type="ECO:0000256" key="5">
    <source>
        <dbReference type="ARBA" id="ARBA00023002"/>
    </source>
</evidence>
<dbReference type="GO" id="GO:0050660">
    <property type="term" value="F:flavin adenine dinucleotide binding"/>
    <property type="evidence" value="ECO:0007669"/>
    <property type="project" value="InterPro"/>
</dbReference>
<keyword evidence="4" id="KW-0274">FAD</keyword>
<dbReference type="PIRSF" id="PIRSF016578">
    <property type="entry name" value="HsaA"/>
    <property type="match status" value="1"/>
</dbReference>
<dbReference type="Pfam" id="PF00441">
    <property type="entry name" value="Acyl-CoA_dh_1"/>
    <property type="match status" value="1"/>
</dbReference>
<evidence type="ECO:0000259" key="7">
    <source>
        <dbReference type="Pfam" id="PF02770"/>
    </source>
</evidence>
<feature type="domain" description="Acyl-CoA oxidase/dehydrogenase middle" evidence="7">
    <location>
        <begin position="124"/>
        <end position="217"/>
    </location>
</feature>
<dbReference type="PANTHER" id="PTHR43884">
    <property type="entry name" value="ACYL-COA DEHYDROGENASE"/>
    <property type="match status" value="1"/>
</dbReference>
<name>A0A382CRR4_9ZZZZ</name>
<evidence type="ECO:0008006" key="10">
    <source>
        <dbReference type="Google" id="ProtNLM"/>
    </source>
</evidence>
<dbReference type="InterPro" id="IPR009075">
    <property type="entry name" value="AcylCo_DH/oxidase_C"/>
</dbReference>
<accession>A0A382CRR4</accession>
<dbReference type="InterPro" id="IPR013786">
    <property type="entry name" value="AcylCoA_DH/ox_N"/>
</dbReference>
<evidence type="ECO:0000256" key="3">
    <source>
        <dbReference type="ARBA" id="ARBA00022630"/>
    </source>
</evidence>
<dbReference type="SUPFAM" id="SSF47203">
    <property type="entry name" value="Acyl-CoA dehydrogenase C-terminal domain-like"/>
    <property type="match status" value="1"/>
</dbReference>
<dbReference type="InterPro" id="IPR046373">
    <property type="entry name" value="Acyl-CoA_Oxase/DH_mid-dom_sf"/>
</dbReference>
<proteinExistence type="inferred from homology"/>
<dbReference type="PANTHER" id="PTHR43884:SF12">
    <property type="entry name" value="ISOVALERYL-COA DEHYDROGENASE, MITOCHONDRIAL-RELATED"/>
    <property type="match status" value="1"/>
</dbReference>
<feature type="non-terminal residue" evidence="9">
    <location>
        <position position="366"/>
    </location>
</feature>
<evidence type="ECO:0000256" key="4">
    <source>
        <dbReference type="ARBA" id="ARBA00022827"/>
    </source>
</evidence>
<dbReference type="AlphaFoldDB" id="A0A382CRR4"/>
<evidence type="ECO:0000259" key="8">
    <source>
        <dbReference type="Pfam" id="PF02771"/>
    </source>
</evidence>
<reference evidence="9" key="1">
    <citation type="submission" date="2018-05" db="EMBL/GenBank/DDBJ databases">
        <authorList>
            <person name="Lanie J.A."/>
            <person name="Ng W.-L."/>
            <person name="Kazmierczak K.M."/>
            <person name="Andrzejewski T.M."/>
            <person name="Davidsen T.M."/>
            <person name="Wayne K.J."/>
            <person name="Tettelin H."/>
            <person name="Glass J.I."/>
            <person name="Rusch D."/>
            <person name="Podicherti R."/>
            <person name="Tsui H.-C.T."/>
            <person name="Winkler M.E."/>
        </authorList>
    </citation>
    <scope>NUCLEOTIDE SEQUENCE</scope>
</reference>
<dbReference type="FunFam" id="1.10.540.10:FF:000002">
    <property type="entry name" value="Acyl-CoA dehydrogenase FadE19"/>
    <property type="match status" value="1"/>
</dbReference>
<gene>
    <name evidence="9" type="ORF">METZ01_LOCUS180857</name>
</gene>
<dbReference type="Gene3D" id="1.10.540.10">
    <property type="entry name" value="Acyl-CoA dehydrogenase/oxidase, N-terminal domain"/>
    <property type="match status" value="1"/>
</dbReference>
<evidence type="ECO:0000256" key="1">
    <source>
        <dbReference type="ARBA" id="ARBA00001974"/>
    </source>
</evidence>
<evidence type="ECO:0000259" key="6">
    <source>
        <dbReference type="Pfam" id="PF00441"/>
    </source>
</evidence>
<protein>
    <recommendedName>
        <fullName evidence="10">Acyl-CoA dehydrogenase</fullName>
    </recommendedName>
</protein>
<organism evidence="9">
    <name type="scientific">marine metagenome</name>
    <dbReference type="NCBI Taxonomy" id="408172"/>
    <lineage>
        <taxon>unclassified sequences</taxon>
        <taxon>metagenomes</taxon>
        <taxon>ecological metagenomes</taxon>
    </lineage>
</organism>
<dbReference type="Pfam" id="PF02770">
    <property type="entry name" value="Acyl-CoA_dh_M"/>
    <property type="match status" value="1"/>
</dbReference>
<dbReference type="EMBL" id="UINC01035499">
    <property type="protein sequence ID" value="SVB28003.1"/>
    <property type="molecule type" value="Genomic_DNA"/>
</dbReference>
<dbReference type="Gene3D" id="2.40.110.10">
    <property type="entry name" value="Butyryl-CoA Dehydrogenase, subunit A, domain 2"/>
    <property type="match status" value="1"/>
</dbReference>
<keyword evidence="3" id="KW-0285">Flavoprotein</keyword>
<dbReference type="PROSITE" id="PS00072">
    <property type="entry name" value="ACYL_COA_DH_1"/>
    <property type="match status" value="1"/>
</dbReference>
<dbReference type="PROSITE" id="PS00073">
    <property type="entry name" value="ACYL_COA_DH_2"/>
    <property type="match status" value="1"/>
</dbReference>
<sequence length="366" mass="39396">MADFDLTEPQRQVRAAVREFAEREILPTVEQHERDGVYPREIIGRLAPLGFLAPMIPESYGGSFSDVLTYGIVCEELARVDWVVASAVSVANSLVGTSILKFGTSEQKQRWLPLLATGEILASACLTEPAGGTDLASMKTRATRIDGGWELSGSKVFISHAAEAGVFLVAATMDPNLGHRGVTMFLVDPSVDGIKVSPLPMRTLQRDNVAEVHFDDVRVDDKALLGEVGGGFPILGTALDTGRFSVAARCVGQAQRALDLTLPYAMDRRAFGQPIGGFQMVQQKIADMICRTEAARALVYRLGRMKDAGVERCSMEASMAKLLASEAATQNALDAIQVHGGYGFSSEYEVGRLLLEAKTLEVGEGT</sequence>
<dbReference type="InterPro" id="IPR006089">
    <property type="entry name" value="Acyl-CoA_DH_CS"/>
</dbReference>
<dbReference type="GO" id="GO:0003995">
    <property type="term" value="F:acyl-CoA dehydrogenase activity"/>
    <property type="evidence" value="ECO:0007669"/>
    <property type="project" value="InterPro"/>
</dbReference>
<dbReference type="SUPFAM" id="SSF56645">
    <property type="entry name" value="Acyl-CoA dehydrogenase NM domain-like"/>
    <property type="match status" value="1"/>
</dbReference>
<evidence type="ECO:0000313" key="9">
    <source>
        <dbReference type="EMBL" id="SVB28003.1"/>
    </source>
</evidence>
<dbReference type="Pfam" id="PF02771">
    <property type="entry name" value="Acyl-CoA_dh_N"/>
    <property type="match status" value="1"/>
</dbReference>
<dbReference type="FunFam" id="1.20.140.10:FF:000001">
    <property type="entry name" value="Acyl-CoA dehydrogenase"/>
    <property type="match status" value="1"/>
</dbReference>
<dbReference type="InterPro" id="IPR009100">
    <property type="entry name" value="AcylCoA_DH/oxidase_NM_dom_sf"/>
</dbReference>